<protein>
    <recommendedName>
        <fullName evidence="1">Csa3 N-terminal domain-containing protein</fullName>
    </recommendedName>
</protein>
<dbReference type="Gene3D" id="1.10.10.10">
    <property type="entry name" value="Winged helix-like DNA-binding domain superfamily/Winged helix DNA-binding domain"/>
    <property type="match status" value="1"/>
</dbReference>
<dbReference type="InterPro" id="IPR010163">
    <property type="entry name" value="Csa3"/>
</dbReference>
<dbReference type="RefSeq" id="WP_369610187.1">
    <property type="nucleotide sequence ID" value="NZ_AP031322.1"/>
</dbReference>
<dbReference type="InterPro" id="IPR036388">
    <property type="entry name" value="WH-like_DNA-bd_sf"/>
</dbReference>
<feature type="domain" description="Csa3 N-terminal" evidence="1">
    <location>
        <begin position="3"/>
        <end position="121"/>
    </location>
</feature>
<organism evidence="2">
    <name type="scientific">Sulfurisphaera javensis</name>
    <dbReference type="NCBI Taxonomy" id="2049879"/>
    <lineage>
        <taxon>Archaea</taxon>
        <taxon>Thermoproteota</taxon>
        <taxon>Thermoprotei</taxon>
        <taxon>Sulfolobales</taxon>
        <taxon>Sulfolobaceae</taxon>
        <taxon>Sulfurisphaera</taxon>
    </lineage>
</organism>
<dbReference type="KEGG" id="sjv:SJAV_26480"/>
<dbReference type="InterPro" id="IPR036390">
    <property type="entry name" value="WH_DNA-bd_sf"/>
</dbReference>
<dbReference type="Pfam" id="PF22662">
    <property type="entry name" value="Csa3_N"/>
    <property type="match status" value="1"/>
</dbReference>
<dbReference type="EMBL" id="AP031322">
    <property type="protein sequence ID" value="BFH74704.1"/>
    <property type="molecule type" value="Genomic_DNA"/>
</dbReference>
<sequence length="229" mass="25840">MVKSYFVTIGFSETYLLRLLTETSAKEEDRFVIVVPSPILEGVKVAIENLKVNSSRLNYPSPEVHEISLSDFPSTLSQLIDLLLPLPEPIITELSVGMRMLNTLLFLSILISRKKYTVYVRDEGGGAKVISFNSEEVNSLSRDLSNEEIKMLYSIDKNNGIRPRDLAIDLGKSEKTVLNKLSDFKKYGYIVIKGKDRLIELTPLGKIALTIHNESKKYLSKVEHTKCES</sequence>
<dbReference type="SUPFAM" id="SSF46785">
    <property type="entry name" value="Winged helix' DNA-binding domain"/>
    <property type="match status" value="1"/>
</dbReference>
<proteinExistence type="predicted"/>
<gene>
    <name evidence="2" type="ORF">SJAV_26480</name>
</gene>
<name>A0AAT9GUZ8_9CREN</name>
<dbReference type="NCBIfam" id="TIGR01884">
    <property type="entry name" value="cas_HTH"/>
    <property type="match status" value="1"/>
</dbReference>
<accession>A0AAT9GUZ8</accession>
<dbReference type="GeneID" id="92355602"/>
<reference evidence="2" key="1">
    <citation type="submission" date="2024-03" db="EMBL/GenBank/DDBJ databases">
        <title>Complete genome sequence of Sulfurisphaera javensis strain KD-1.</title>
        <authorList>
            <person name="Sakai H."/>
            <person name="Nur N."/>
            <person name="Suwanto A."/>
            <person name="Kurosawa N."/>
        </authorList>
    </citation>
    <scope>NUCLEOTIDE SEQUENCE</scope>
    <source>
        <strain evidence="2">KD-1</strain>
    </source>
</reference>
<evidence type="ECO:0000259" key="1">
    <source>
        <dbReference type="Pfam" id="PF22662"/>
    </source>
</evidence>
<dbReference type="Gene3D" id="3.40.50.11700">
    <property type="match status" value="1"/>
</dbReference>
<dbReference type="InterPro" id="IPR054588">
    <property type="entry name" value="Csa3_N"/>
</dbReference>
<evidence type="ECO:0000313" key="2">
    <source>
        <dbReference type="EMBL" id="BFH74704.1"/>
    </source>
</evidence>
<dbReference type="AlphaFoldDB" id="A0AAT9GUZ8"/>